<feature type="compositionally biased region" description="Low complexity" evidence="1">
    <location>
        <begin position="98"/>
        <end position="109"/>
    </location>
</feature>
<feature type="compositionally biased region" description="Basic residues" evidence="1">
    <location>
        <begin position="235"/>
        <end position="254"/>
    </location>
</feature>
<dbReference type="Proteomes" id="UP000007305">
    <property type="component" value="Chromosome 8"/>
</dbReference>
<feature type="compositionally biased region" description="Basic and acidic residues" evidence="1">
    <location>
        <begin position="171"/>
        <end position="183"/>
    </location>
</feature>
<reference evidence="3" key="1">
    <citation type="journal article" date="2009" name="Science">
        <title>The B73 maize genome: complexity, diversity, and dynamics.</title>
        <authorList>
            <person name="Schnable P.S."/>
            <person name="Ware D."/>
            <person name="Fulton R.S."/>
            <person name="Stein J.C."/>
            <person name="Wei F."/>
            <person name="Pasternak S."/>
            <person name="Liang C."/>
            <person name="Zhang J."/>
            <person name="Fulton L."/>
            <person name="Graves T.A."/>
            <person name="Minx P."/>
            <person name="Reily A.D."/>
            <person name="Courtney L."/>
            <person name="Kruchowski S.S."/>
            <person name="Tomlinson C."/>
            <person name="Strong C."/>
            <person name="Delehaunty K."/>
            <person name="Fronick C."/>
            <person name="Courtney B."/>
            <person name="Rock S.M."/>
            <person name="Belter E."/>
            <person name="Du F."/>
            <person name="Kim K."/>
            <person name="Abbott R.M."/>
            <person name="Cotton M."/>
            <person name="Levy A."/>
            <person name="Marchetto P."/>
            <person name="Ochoa K."/>
            <person name="Jackson S.M."/>
            <person name="Gillam B."/>
            <person name="Chen W."/>
            <person name="Yan L."/>
            <person name="Higginbotham J."/>
            <person name="Cardenas M."/>
            <person name="Waligorski J."/>
            <person name="Applebaum E."/>
            <person name="Phelps L."/>
            <person name="Falcone J."/>
            <person name="Kanchi K."/>
            <person name="Thane T."/>
            <person name="Scimone A."/>
            <person name="Thane N."/>
            <person name="Henke J."/>
            <person name="Wang T."/>
            <person name="Ruppert J."/>
            <person name="Shah N."/>
            <person name="Rotter K."/>
            <person name="Hodges J."/>
            <person name="Ingenthron E."/>
            <person name="Cordes M."/>
            <person name="Kohlberg S."/>
            <person name="Sgro J."/>
            <person name="Delgado B."/>
            <person name="Mead K."/>
            <person name="Chinwalla A."/>
            <person name="Leonard S."/>
            <person name="Crouse K."/>
            <person name="Collura K."/>
            <person name="Kudrna D."/>
            <person name="Currie J."/>
            <person name="He R."/>
            <person name="Angelova A."/>
            <person name="Rajasekar S."/>
            <person name="Mueller T."/>
            <person name="Lomeli R."/>
            <person name="Scara G."/>
            <person name="Ko A."/>
            <person name="Delaney K."/>
            <person name="Wissotski M."/>
            <person name="Lopez G."/>
            <person name="Campos D."/>
            <person name="Braidotti M."/>
            <person name="Ashley E."/>
            <person name="Golser W."/>
            <person name="Kim H."/>
            <person name="Lee S."/>
            <person name="Lin J."/>
            <person name="Dujmic Z."/>
            <person name="Kim W."/>
            <person name="Talag J."/>
            <person name="Zuccolo A."/>
            <person name="Fan C."/>
            <person name="Sebastian A."/>
            <person name="Kramer M."/>
            <person name="Spiegel L."/>
            <person name="Nascimento L."/>
            <person name="Zutavern T."/>
            <person name="Miller B."/>
            <person name="Ambroise C."/>
            <person name="Muller S."/>
            <person name="Spooner W."/>
            <person name="Narechania A."/>
            <person name="Ren L."/>
            <person name="Wei S."/>
            <person name="Kumari S."/>
            <person name="Faga B."/>
            <person name="Levy M.J."/>
            <person name="McMahan L."/>
            <person name="Van Buren P."/>
            <person name="Vaughn M.W."/>
            <person name="Ying K."/>
            <person name="Yeh C.-T."/>
            <person name="Emrich S.J."/>
            <person name="Jia Y."/>
            <person name="Kalyanaraman A."/>
            <person name="Hsia A.-P."/>
            <person name="Barbazuk W.B."/>
            <person name="Baucom R.S."/>
            <person name="Brutnell T.P."/>
            <person name="Carpita N.C."/>
            <person name="Chaparro C."/>
            <person name="Chia J.-M."/>
            <person name="Deragon J.-M."/>
            <person name="Estill J.C."/>
            <person name="Fu Y."/>
            <person name="Jeddeloh J.A."/>
            <person name="Han Y."/>
            <person name="Lee H."/>
            <person name="Li P."/>
            <person name="Lisch D.R."/>
            <person name="Liu S."/>
            <person name="Liu Z."/>
            <person name="Nagel D.H."/>
            <person name="McCann M.C."/>
            <person name="SanMiguel P."/>
            <person name="Myers A.M."/>
            <person name="Nettleton D."/>
            <person name="Nguyen J."/>
            <person name="Penning B.W."/>
            <person name="Ponnala L."/>
            <person name="Schneider K.L."/>
            <person name="Schwartz D.C."/>
            <person name="Sharma A."/>
            <person name="Soderlund C."/>
            <person name="Springer N.M."/>
            <person name="Sun Q."/>
            <person name="Wang H."/>
            <person name="Waterman M."/>
            <person name="Westerman R."/>
            <person name="Wolfgruber T.K."/>
            <person name="Yang L."/>
            <person name="Yu Y."/>
            <person name="Zhang L."/>
            <person name="Zhou S."/>
            <person name="Zhu Q."/>
            <person name="Bennetzen J.L."/>
            <person name="Dawe R.K."/>
            <person name="Jiang J."/>
            <person name="Jiang N."/>
            <person name="Presting G.G."/>
            <person name="Wessler S.R."/>
            <person name="Aluru S."/>
            <person name="Martienssen R.A."/>
            <person name="Clifton S.W."/>
            <person name="McCombie W.R."/>
            <person name="Wing R.A."/>
            <person name="Wilson R.K."/>
        </authorList>
    </citation>
    <scope>NUCLEOTIDE SEQUENCE [LARGE SCALE GENOMIC DNA]</scope>
    <source>
        <strain evidence="3">cv. B73</strain>
    </source>
</reference>
<name>A0A804UHS4_MAIZE</name>
<protein>
    <submittedName>
        <fullName evidence="2">Uncharacterized protein</fullName>
    </submittedName>
</protein>
<feature type="compositionally biased region" description="Basic and acidic residues" evidence="1">
    <location>
        <begin position="216"/>
        <end position="234"/>
    </location>
</feature>
<evidence type="ECO:0000313" key="2">
    <source>
        <dbReference type="EnsemblPlants" id="Zm00001eb363100_P002"/>
    </source>
</evidence>
<dbReference type="OrthoDB" id="45365at2759"/>
<reference evidence="2" key="2">
    <citation type="submission" date="2019-07" db="EMBL/GenBank/DDBJ databases">
        <authorList>
            <person name="Seetharam A."/>
            <person name="Woodhouse M."/>
            <person name="Cannon E."/>
        </authorList>
    </citation>
    <scope>NUCLEOTIDE SEQUENCE [LARGE SCALE GENOMIC DNA]</scope>
    <source>
        <strain evidence="2">cv. B73</strain>
    </source>
</reference>
<organism evidence="2 3">
    <name type="scientific">Zea mays</name>
    <name type="common">Maize</name>
    <dbReference type="NCBI Taxonomy" id="4577"/>
    <lineage>
        <taxon>Eukaryota</taxon>
        <taxon>Viridiplantae</taxon>
        <taxon>Streptophyta</taxon>
        <taxon>Embryophyta</taxon>
        <taxon>Tracheophyta</taxon>
        <taxon>Spermatophyta</taxon>
        <taxon>Magnoliopsida</taxon>
        <taxon>Liliopsida</taxon>
        <taxon>Poales</taxon>
        <taxon>Poaceae</taxon>
        <taxon>PACMAD clade</taxon>
        <taxon>Panicoideae</taxon>
        <taxon>Andropogonodae</taxon>
        <taxon>Andropogoneae</taxon>
        <taxon>Tripsacinae</taxon>
        <taxon>Zea</taxon>
    </lineage>
</organism>
<keyword evidence="3" id="KW-1185">Reference proteome</keyword>
<accession>A0A804UHS4</accession>
<reference evidence="2" key="3">
    <citation type="submission" date="2021-05" db="UniProtKB">
        <authorList>
            <consortium name="EnsemblPlants"/>
        </authorList>
    </citation>
    <scope>IDENTIFICATION</scope>
    <source>
        <strain evidence="2">cv. B73</strain>
    </source>
</reference>
<feature type="compositionally biased region" description="Basic and acidic residues" evidence="1">
    <location>
        <begin position="326"/>
        <end position="337"/>
    </location>
</feature>
<feature type="compositionally biased region" description="Gly residues" evidence="1">
    <location>
        <begin position="198"/>
        <end position="207"/>
    </location>
</feature>
<dbReference type="Gramene" id="Zm00001eb363100_T002">
    <property type="protein sequence ID" value="Zm00001eb363100_P002"/>
    <property type="gene ID" value="Zm00001eb363100"/>
</dbReference>
<dbReference type="EnsemblPlants" id="Zm00001eb363100_T002">
    <property type="protein sequence ID" value="Zm00001eb363100_P002"/>
    <property type="gene ID" value="Zm00001eb363100"/>
</dbReference>
<feature type="region of interest" description="Disordered" evidence="1">
    <location>
        <begin position="98"/>
        <end position="363"/>
    </location>
</feature>
<proteinExistence type="predicted"/>
<feature type="compositionally biased region" description="Low complexity" evidence="1">
    <location>
        <begin position="282"/>
        <end position="293"/>
    </location>
</feature>
<feature type="compositionally biased region" description="Pro residues" evidence="1">
    <location>
        <begin position="129"/>
        <end position="139"/>
    </location>
</feature>
<evidence type="ECO:0000313" key="3">
    <source>
        <dbReference type="Proteomes" id="UP000007305"/>
    </source>
</evidence>
<feature type="compositionally biased region" description="Basic and acidic residues" evidence="1">
    <location>
        <begin position="348"/>
        <end position="363"/>
    </location>
</feature>
<sequence length="363" mass="39450">MTFPYCCTPSLYFMHRANPLTIYADAYLRDSLVSSFSPAFICCMCAFAMRRCLVVTKAAGRHGGEGVDRGRDEGADGVAEAGPAPAVDHVLPPRGQVRAAAGGARQAPPHGRRVQDRRAPPQVLAVPPLAVPRAPPPPGTGGRHGGLVRGRHRRPPQDPAHAARARLLRRGAREAHGDGRGAEPGRGAGAALRRGELQPGGGEGAAGAGRRRREPHRGPRREDAAPRGRRDGVPRHGRRASRPPRRPQRAHRRGRDAAGHPPHAHLRPPLQGRRAGARAHRAQQAPALPRARAVGGHGHVPRGRAHGGQRRAHVRRAFRRRRLRRVQCERHQQHELGEPEPGQQDGVPEPRDGRAVRQDGRRR</sequence>
<evidence type="ECO:0000256" key="1">
    <source>
        <dbReference type="SAM" id="MobiDB-lite"/>
    </source>
</evidence>
<gene>
    <name evidence="2" type="primary">LOC100272726</name>
</gene>
<dbReference type="AlphaFoldDB" id="A0A804UHS4"/>
<feature type="compositionally biased region" description="Basic residues" evidence="1">
    <location>
        <begin position="299"/>
        <end position="325"/>
    </location>
</feature>